<gene>
    <name evidence="3" type="ORF">NP095_14575</name>
</gene>
<dbReference type="Proteomes" id="UP001315860">
    <property type="component" value="Chromosome"/>
</dbReference>
<feature type="transmembrane region" description="Helical" evidence="1">
    <location>
        <begin position="145"/>
        <end position="165"/>
    </location>
</feature>
<dbReference type="Pfam" id="PF04892">
    <property type="entry name" value="VanZ"/>
    <property type="match status" value="1"/>
</dbReference>
<dbReference type="EMBL" id="CP101990">
    <property type="protein sequence ID" value="UUI68414.1"/>
    <property type="molecule type" value="Genomic_DNA"/>
</dbReference>
<proteinExistence type="predicted"/>
<feature type="transmembrane region" description="Helical" evidence="1">
    <location>
        <begin position="64"/>
        <end position="82"/>
    </location>
</feature>
<protein>
    <submittedName>
        <fullName evidence="3">VanZ family protein</fullName>
    </submittedName>
</protein>
<feature type="transmembrane region" description="Helical" evidence="1">
    <location>
        <begin position="7"/>
        <end position="28"/>
    </location>
</feature>
<dbReference type="InterPro" id="IPR006976">
    <property type="entry name" value="VanZ-like"/>
</dbReference>
<evidence type="ECO:0000259" key="2">
    <source>
        <dbReference type="Pfam" id="PF04892"/>
    </source>
</evidence>
<evidence type="ECO:0000313" key="4">
    <source>
        <dbReference type="Proteomes" id="UP001315860"/>
    </source>
</evidence>
<name>A0ABY5KDP3_9ACTN</name>
<feature type="domain" description="VanZ-like" evidence="2">
    <location>
        <begin position="62"/>
        <end position="135"/>
    </location>
</feature>
<reference evidence="3 4" key="1">
    <citation type="submission" date="2022-07" db="EMBL/GenBank/DDBJ databases">
        <title>Novel species in genus Aeromicrobium.</title>
        <authorList>
            <person name="Ye L."/>
        </authorList>
    </citation>
    <scope>NUCLEOTIDE SEQUENCE [LARGE SCALE GENOMIC DNA]</scope>
    <source>
        <strain evidence="4">zg-Y50</strain>
    </source>
</reference>
<keyword evidence="1" id="KW-0472">Membrane</keyword>
<keyword evidence="4" id="KW-1185">Reference proteome</keyword>
<sequence>MQPEPRPYGIAAGIAGAYAVLLALIGWWPRHVDSGLGLVDQPVVHSLADALSVPPGHVVAAGEVMANVVLFVPIGLFLALGWRRASIGVAAAVALAVSVGIEVVQWLAPIDRTASAVDVVVNVAGGCLGFAAVRAVRGRPRAQRWVVGGLAVIVLLVAAVLVRGLTVS</sequence>
<keyword evidence="1" id="KW-1133">Transmembrane helix</keyword>
<keyword evidence="1" id="KW-0812">Transmembrane</keyword>
<evidence type="ECO:0000313" key="3">
    <source>
        <dbReference type="EMBL" id="UUI68414.1"/>
    </source>
</evidence>
<feature type="transmembrane region" description="Helical" evidence="1">
    <location>
        <begin position="114"/>
        <end position="133"/>
    </location>
</feature>
<dbReference type="RefSeq" id="WP_232418487.1">
    <property type="nucleotide sequence ID" value="NZ_CP101990.1"/>
</dbReference>
<evidence type="ECO:0000256" key="1">
    <source>
        <dbReference type="SAM" id="Phobius"/>
    </source>
</evidence>
<feature type="transmembrane region" description="Helical" evidence="1">
    <location>
        <begin position="89"/>
        <end position="108"/>
    </location>
</feature>
<accession>A0ABY5KDP3</accession>
<organism evidence="3 4">
    <name type="scientific">Aeromicrobium duanguangcaii</name>
    <dbReference type="NCBI Taxonomy" id="2968086"/>
    <lineage>
        <taxon>Bacteria</taxon>
        <taxon>Bacillati</taxon>
        <taxon>Actinomycetota</taxon>
        <taxon>Actinomycetes</taxon>
        <taxon>Propionibacteriales</taxon>
        <taxon>Nocardioidaceae</taxon>
        <taxon>Aeromicrobium</taxon>
    </lineage>
</organism>